<dbReference type="InterPro" id="IPR043129">
    <property type="entry name" value="ATPase_NBD"/>
</dbReference>
<evidence type="ECO:0000256" key="1">
    <source>
        <dbReference type="ARBA" id="ARBA00006479"/>
    </source>
</evidence>
<reference evidence="2 3" key="1">
    <citation type="journal article" date="2019" name="Int. J. Syst. Evol. Microbiol.">
        <title>The Global Catalogue of Microorganisms (GCM) 10K type strain sequencing project: providing services to taxonomists for standard genome sequencing and annotation.</title>
        <authorList>
            <consortium name="The Broad Institute Genomics Platform"/>
            <consortium name="The Broad Institute Genome Sequencing Center for Infectious Disease"/>
            <person name="Wu L."/>
            <person name="Ma J."/>
        </authorList>
    </citation>
    <scope>NUCLEOTIDE SEQUENCE [LARGE SCALE GENOMIC DNA]</scope>
    <source>
        <strain evidence="2 3">JCM 14902</strain>
    </source>
</reference>
<comment type="caution">
    <text evidence="2">The sequence shown here is derived from an EMBL/GenBank/DDBJ whole genome shotgun (WGS) entry which is preliminary data.</text>
</comment>
<gene>
    <name evidence="2" type="ORF">GCM10009777_01740</name>
</gene>
<dbReference type="SUPFAM" id="SSF53067">
    <property type="entry name" value="Actin-like ATPase domain"/>
    <property type="match status" value="1"/>
</dbReference>
<accession>A0ABN2RQV4</accession>
<protein>
    <submittedName>
        <fullName evidence="2">ROK family protein</fullName>
    </submittedName>
</protein>
<dbReference type="Proteomes" id="UP001500326">
    <property type="component" value="Unassembled WGS sequence"/>
</dbReference>
<dbReference type="SUPFAM" id="SSF46785">
    <property type="entry name" value="Winged helix' DNA-binding domain"/>
    <property type="match status" value="1"/>
</dbReference>
<dbReference type="PANTHER" id="PTHR18964">
    <property type="entry name" value="ROK (REPRESSOR, ORF, KINASE) FAMILY"/>
    <property type="match status" value="1"/>
</dbReference>
<evidence type="ECO:0000313" key="2">
    <source>
        <dbReference type="EMBL" id="GAA1973284.1"/>
    </source>
</evidence>
<dbReference type="RefSeq" id="WP_344057611.1">
    <property type="nucleotide sequence ID" value="NZ_BAAAOH010000001.1"/>
</dbReference>
<dbReference type="Gene3D" id="3.30.420.40">
    <property type="match status" value="2"/>
</dbReference>
<dbReference type="PANTHER" id="PTHR18964:SF173">
    <property type="entry name" value="GLUCOKINASE"/>
    <property type="match status" value="1"/>
</dbReference>
<dbReference type="InterPro" id="IPR049874">
    <property type="entry name" value="ROK_cs"/>
</dbReference>
<name>A0ABN2RQV4_9MICO</name>
<dbReference type="InterPro" id="IPR036390">
    <property type="entry name" value="WH_DNA-bd_sf"/>
</dbReference>
<dbReference type="PROSITE" id="PS01125">
    <property type="entry name" value="ROK"/>
    <property type="match status" value="1"/>
</dbReference>
<dbReference type="Gene3D" id="1.10.10.10">
    <property type="entry name" value="Winged helix-like DNA-binding domain superfamily/Winged helix DNA-binding domain"/>
    <property type="match status" value="1"/>
</dbReference>
<organism evidence="2 3">
    <name type="scientific">Microbacterium pumilum</name>
    <dbReference type="NCBI Taxonomy" id="344165"/>
    <lineage>
        <taxon>Bacteria</taxon>
        <taxon>Bacillati</taxon>
        <taxon>Actinomycetota</taxon>
        <taxon>Actinomycetes</taxon>
        <taxon>Micrococcales</taxon>
        <taxon>Microbacteriaceae</taxon>
        <taxon>Microbacterium</taxon>
    </lineage>
</organism>
<dbReference type="EMBL" id="BAAAOH010000001">
    <property type="protein sequence ID" value="GAA1973284.1"/>
    <property type="molecule type" value="Genomic_DNA"/>
</dbReference>
<comment type="similarity">
    <text evidence="1">Belongs to the ROK (NagC/XylR) family.</text>
</comment>
<proteinExistence type="inferred from homology"/>
<dbReference type="InterPro" id="IPR000600">
    <property type="entry name" value="ROK"/>
</dbReference>
<sequence length="393" mass="41233">MAAASTNASAGEILELVRSGRARTRREVQEITGLSRSTLSLRMSQLIAAGYVRESGQAAAATGRPARILSFDEARQLVLSVDIGATHANLALLDAGSQVIMQAHAEIDIAAPPEVTLRALSKRLTELLGRSGRSVASVVGIGVGIPAPVRFSTQRPNHPPLMRAWHDFPIAETLREHLGVPVFVDNDANLMAMGEARERYPDAPSLIFVKVGTGIGAGIILRGQPERGIAGGAGDIGHIRITEAGVGHLCTCGAVGCLATEASGGAIARMLREEGHDVRSASDVNRLVNDGDVRAVELTQRAGRLIGDVLATSVALLNPSVVVIGGIMADPGDVLVESVRDRIYERTIPLATRELFVAASSLGADAAIQGARHMVIDQTFSAKAVDDRLQLAS</sequence>
<dbReference type="InterPro" id="IPR036388">
    <property type="entry name" value="WH-like_DNA-bd_sf"/>
</dbReference>
<keyword evidence="3" id="KW-1185">Reference proteome</keyword>
<dbReference type="Pfam" id="PF00480">
    <property type="entry name" value="ROK"/>
    <property type="match status" value="1"/>
</dbReference>
<evidence type="ECO:0000313" key="3">
    <source>
        <dbReference type="Proteomes" id="UP001500326"/>
    </source>
</evidence>